<dbReference type="PANTHER" id="PTHR40279">
    <property type="entry name" value="PQQC-LIKE PROTEIN"/>
    <property type="match status" value="1"/>
</dbReference>
<dbReference type="InterPro" id="IPR039068">
    <property type="entry name" value="PqqC-like"/>
</dbReference>
<keyword evidence="3" id="KW-1185">Reference proteome</keyword>
<comment type="caution">
    <text evidence="2">The sequence shown here is derived from an EMBL/GenBank/DDBJ whole genome shotgun (WGS) entry which is preliminary data.</text>
</comment>
<dbReference type="InterPro" id="IPR016084">
    <property type="entry name" value="Haem_Oase-like_multi-hlx"/>
</dbReference>
<dbReference type="SUPFAM" id="SSF48613">
    <property type="entry name" value="Heme oxygenase-like"/>
    <property type="match status" value="1"/>
</dbReference>
<dbReference type="EMBL" id="VTOW01000002">
    <property type="protein sequence ID" value="NKE71507.1"/>
    <property type="molecule type" value="Genomic_DNA"/>
</dbReference>
<gene>
    <name evidence="2" type="ORF">MNODULE_12225</name>
</gene>
<dbReference type="Proteomes" id="UP000534783">
    <property type="component" value="Unassembled WGS sequence"/>
</dbReference>
<proteinExistence type="predicted"/>
<dbReference type="RefSeq" id="WP_168060200.1">
    <property type="nucleotide sequence ID" value="NZ_VTOW01000002.1"/>
</dbReference>
<keyword evidence="1" id="KW-0560">Oxidoreductase</keyword>
<accession>A0A7X6DQL3</accession>
<dbReference type="Pfam" id="PF14518">
    <property type="entry name" value="Haem_oxygenas_2"/>
    <property type="match status" value="1"/>
</dbReference>
<name>A0A7X6DQL3_9BACT</name>
<reference evidence="2 3" key="1">
    <citation type="journal article" date="2020" name="Nature">
        <title>Bacterial chemolithoautotrophy via manganese oxidation.</title>
        <authorList>
            <person name="Yu H."/>
            <person name="Leadbetter J.R."/>
        </authorList>
    </citation>
    <scope>NUCLEOTIDE SEQUENCE [LARGE SCALE GENOMIC DNA]</scope>
    <source>
        <strain evidence="2 3">Mn-1</strain>
    </source>
</reference>
<sequence length="232" mass="26751">MSTTMDAQTFIHSLEEEILHHEAVHHPFLKRFASEKLTVEQIQTFGLQHYQLVKVFVNYMTNLLPKIPDKDAADLFRTVFDDEFGQHTIFRSHPALYRNFLKALGLPDEAWGRVKILPETSRFIEGHKEMTRGKDFLFALGAIGPGHEFSIPTMFAYLIEGLKKNTSLTDEDVEYFSLHIVEDVEHAVVFNKLISRHVETEEGQKRLRDGALQSLAYRKTFWDGLQRAVFGA</sequence>
<organism evidence="2 3">
    <name type="scientific">Candidatus Manganitrophus noduliformans</name>
    <dbReference type="NCBI Taxonomy" id="2606439"/>
    <lineage>
        <taxon>Bacteria</taxon>
        <taxon>Pseudomonadati</taxon>
        <taxon>Nitrospirota</taxon>
        <taxon>Nitrospiria</taxon>
        <taxon>Candidatus Troglogloeales</taxon>
        <taxon>Candidatus Manganitrophaceae</taxon>
        <taxon>Candidatus Manganitrophus</taxon>
    </lineage>
</organism>
<evidence type="ECO:0000313" key="2">
    <source>
        <dbReference type="EMBL" id="NKE71507.1"/>
    </source>
</evidence>
<dbReference type="AlphaFoldDB" id="A0A7X6DQL3"/>
<dbReference type="Gene3D" id="1.20.910.10">
    <property type="entry name" value="Heme oxygenase-like"/>
    <property type="match status" value="1"/>
</dbReference>
<dbReference type="SMART" id="SM01236">
    <property type="entry name" value="Haem_oxygenase_2"/>
    <property type="match status" value="1"/>
</dbReference>
<protein>
    <submittedName>
        <fullName evidence="2">Iron-containing redox enzyme family protein</fullName>
    </submittedName>
</protein>
<evidence type="ECO:0000256" key="1">
    <source>
        <dbReference type="ARBA" id="ARBA00023002"/>
    </source>
</evidence>
<evidence type="ECO:0000313" key="3">
    <source>
        <dbReference type="Proteomes" id="UP000534783"/>
    </source>
</evidence>
<dbReference type="PANTHER" id="PTHR40279:SF3">
    <property type="entry name" value="4-AMINOBENZOATE SYNTHASE"/>
    <property type="match status" value="1"/>
</dbReference>
<dbReference type="GO" id="GO:0016491">
    <property type="term" value="F:oxidoreductase activity"/>
    <property type="evidence" value="ECO:0007669"/>
    <property type="project" value="UniProtKB-KW"/>
</dbReference>